<dbReference type="InterPro" id="IPR029032">
    <property type="entry name" value="AhpD-like"/>
</dbReference>
<dbReference type="GO" id="GO:0051920">
    <property type="term" value="F:peroxiredoxin activity"/>
    <property type="evidence" value="ECO:0007669"/>
    <property type="project" value="InterPro"/>
</dbReference>
<dbReference type="NCBIfam" id="TIGR00778">
    <property type="entry name" value="ahpD_dom"/>
    <property type="match status" value="1"/>
</dbReference>
<keyword evidence="2" id="KW-0560">Oxidoreductase</keyword>
<dbReference type="Pfam" id="PF02627">
    <property type="entry name" value="CMD"/>
    <property type="match status" value="1"/>
</dbReference>
<organism evidence="2 3">
    <name type="scientific">Cohaesibacter gelatinilyticus</name>
    <dbReference type="NCBI Taxonomy" id="372072"/>
    <lineage>
        <taxon>Bacteria</taxon>
        <taxon>Pseudomonadati</taxon>
        <taxon>Pseudomonadota</taxon>
        <taxon>Alphaproteobacteria</taxon>
        <taxon>Hyphomicrobiales</taxon>
        <taxon>Cohaesibacteraceae</taxon>
    </lineage>
</organism>
<dbReference type="EMBL" id="OBEL01000003">
    <property type="protein sequence ID" value="SNZ19766.1"/>
    <property type="molecule type" value="Genomic_DNA"/>
</dbReference>
<reference evidence="2 3" key="1">
    <citation type="submission" date="2017-09" db="EMBL/GenBank/DDBJ databases">
        <authorList>
            <person name="Ehlers B."/>
            <person name="Leendertz F.H."/>
        </authorList>
    </citation>
    <scope>NUCLEOTIDE SEQUENCE [LARGE SCALE GENOMIC DNA]</scope>
    <source>
        <strain evidence="2 3">DSM 18289</strain>
    </source>
</reference>
<accession>A0A285PI20</accession>
<evidence type="ECO:0000313" key="3">
    <source>
        <dbReference type="Proteomes" id="UP000219439"/>
    </source>
</evidence>
<gene>
    <name evidence="2" type="ORF">SAMN06265368_2858</name>
</gene>
<dbReference type="PANTHER" id="PTHR34846:SF10">
    <property type="entry name" value="CYTOPLASMIC PROTEIN"/>
    <property type="match status" value="1"/>
</dbReference>
<dbReference type="AlphaFoldDB" id="A0A285PI20"/>
<evidence type="ECO:0000259" key="1">
    <source>
        <dbReference type="Pfam" id="PF02627"/>
    </source>
</evidence>
<proteinExistence type="predicted"/>
<dbReference type="InterPro" id="IPR003779">
    <property type="entry name" value="CMD-like"/>
</dbReference>
<sequence length="152" mass="17679">MTFNYLKDIYMTQTNPINFHQEAQAISPLLISIEEELAKSENRNLFHLVALRASQINQCAFCVKMHIREALEDGETQERIDRLIVWRHVSDFTEKEKVAFTWVEALTSLKNDGDNASLRSDLRQFFSEKELALLTAKVAMINLWNRIQVANH</sequence>
<name>A0A285PI20_9HYPH</name>
<dbReference type="PANTHER" id="PTHR34846">
    <property type="entry name" value="4-CARBOXYMUCONOLACTONE DECARBOXYLASE FAMILY PROTEIN (AFU_ORTHOLOGUE AFUA_6G11590)"/>
    <property type="match status" value="1"/>
</dbReference>
<feature type="domain" description="Carboxymuconolactone decarboxylase-like" evidence="1">
    <location>
        <begin position="43"/>
        <end position="104"/>
    </location>
</feature>
<dbReference type="SUPFAM" id="SSF69118">
    <property type="entry name" value="AhpD-like"/>
    <property type="match status" value="1"/>
</dbReference>
<dbReference type="InterPro" id="IPR004675">
    <property type="entry name" value="AhpD_core"/>
</dbReference>
<keyword evidence="2" id="KW-0575">Peroxidase</keyword>
<dbReference type="Gene3D" id="1.20.1290.10">
    <property type="entry name" value="AhpD-like"/>
    <property type="match status" value="1"/>
</dbReference>
<dbReference type="Proteomes" id="UP000219439">
    <property type="component" value="Unassembled WGS sequence"/>
</dbReference>
<keyword evidence="3" id="KW-1185">Reference proteome</keyword>
<protein>
    <submittedName>
        <fullName evidence="2">Alkylhydroperoxidase AhpD family core domain-containing protein</fullName>
    </submittedName>
</protein>
<evidence type="ECO:0000313" key="2">
    <source>
        <dbReference type="EMBL" id="SNZ19766.1"/>
    </source>
</evidence>